<dbReference type="InterPro" id="IPR002347">
    <property type="entry name" value="SDR_fam"/>
</dbReference>
<dbReference type="RefSeq" id="WP_138855650.1">
    <property type="nucleotide sequence ID" value="NZ_CP040709.1"/>
</dbReference>
<comment type="caution">
    <text evidence="1">The sequence shown here is derived from an EMBL/GenBank/DDBJ whole genome shotgun (WGS) entry which is preliminary data.</text>
</comment>
<dbReference type="PANTHER" id="PTHR45458">
    <property type="entry name" value="SHORT-CHAIN DEHYDROGENASE/REDUCTASE SDR"/>
    <property type="match status" value="1"/>
</dbReference>
<dbReference type="GO" id="GO:0016616">
    <property type="term" value="F:oxidoreductase activity, acting on the CH-OH group of donors, NAD or NADP as acceptor"/>
    <property type="evidence" value="ECO:0007669"/>
    <property type="project" value="TreeGrafter"/>
</dbReference>
<dbReference type="NCBIfam" id="NF005403">
    <property type="entry name" value="PRK06953.1"/>
    <property type="match status" value="1"/>
</dbReference>
<name>A0A840S550_9BURK</name>
<dbReference type="OrthoDB" id="5786478at2"/>
<sequence>MKVLVIGASRGIGLEFVKQYRAEGHEVTATARDEAALQTLKALGAKALPLELLDAKSCAGLAWQLDGLQFDTIWLNAGVFGTDVAAPSAPTQAEFDLVMHTNVLGPMRVLPALTDCLAQNAKLALLSSRMGSMALRTSPNAWLYRASKAAANSLLKDAAIAFGGRASCVAFHPGWVKTDMGGSSADLSPAEAVASMRAVLARVGPQDNGAFLNFDGKLLPW</sequence>
<reference evidence="1 2" key="1">
    <citation type="submission" date="2020-08" db="EMBL/GenBank/DDBJ databases">
        <title>Genomic Encyclopedia of Type Strains, Phase IV (KMG-IV): sequencing the most valuable type-strain genomes for metagenomic binning, comparative biology and taxonomic classification.</title>
        <authorList>
            <person name="Goeker M."/>
        </authorList>
    </citation>
    <scope>NUCLEOTIDE SEQUENCE [LARGE SCALE GENOMIC DNA]</scope>
    <source>
        <strain evidence="1 2">DSM 23958</strain>
    </source>
</reference>
<proteinExistence type="predicted"/>
<evidence type="ECO:0000313" key="1">
    <source>
        <dbReference type="EMBL" id="MBB5204692.1"/>
    </source>
</evidence>
<dbReference type="Proteomes" id="UP000554837">
    <property type="component" value="Unassembled WGS sequence"/>
</dbReference>
<dbReference type="Gene3D" id="3.40.50.720">
    <property type="entry name" value="NAD(P)-binding Rossmann-like Domain"/>
    <property type="match status" value="1"/>
</dbReference>
<dbReference type="Pfam" id="PF00106">
    <property type="entry name" value="adh_short"/>
    <property type="match status" value="1"/>
</dbReference>
<dbReference type="AlphaFoldDB" id="A0A840S550"/>
<dbReference type="CDD" id="cd05325">
    <property type="entry name" value="carb_red_sniffer_like_SDR_c"/>
    <property type="match status" value="1"/>
</dbReference>
<keyword evidence="2" id="KW-1185">Reference proteome</keyword>
<dbReference type="InterPro" id="IPR036291">
    <property type="entry name" value="NAD(P)-bd_dom_sf"/>
</dbReference>
<dbReference type="InterPro" id="IPR052184">
    <property type="entry name" value="SDR_enzymes"/>
</dbReference>
<dbReference type="EMBL" id="JACHHO010000002">
    <property type="protein sequence ID" value="MBB5204692.1"/>
    <property type="molecule type" value="Genomic_DNA"/>
</dbReference>
<dbReference type="SUPFAM" id="SSF51735">
    <property type="entry name" value="NAD(P)-binding Rossmann-fold domains"/>
    <property type="match status" value="1"/>
</dbReference>
<accession>A0A840S550</accession>
<protein>
    <submittedName>
        <fullName evidence="1">NAD(P)-dependent dehydrogenase (Short-subunit alcohol dehydrogenase family)</fullName>
    </submittedName>
</protein>
<gene>
    <name evidence="1" type="ORF">HNQ51_002006</name>
</gene>
<dbReference type="PRINTS" id="PR00081">
    <property type="entry name" value="GDHRDH"/>
</dbReference>
<dbReference type="PANTHER" id="PTHR45458:SF1">
    <property type="entry name" value="SHORT CHAIN DEHYDROGENASE"/>
    <property type="match status" value="1"/>
</dbReference>
<organism evidence="1 2">
    <name type="scientific">Inhella inkyongensis</name>
    <dbReference type="NCBI Taxonomy" id="392593"/>
    <lineage>
        <taxon>Bacteria</taxon>
        <taxon>Pseudomonadati</taxon>
        <taxon>Pseudomonadota</taxon>
        <taxon>Betaproteobacteria</taxon>
        <taxon>Burkholderiales</taxon>
        <taxon>Sphaerotilaceae</taxon>
        <taxon>Inhella</taxon>
    </lineage>
</organism>
<evidence type="ECO:0000313" key="2">
    <source>
        <dbReference type="Proteomes" id="UP000554837"/>
    </source>
</evidence>